<organism evidence="2 3">
    <name type="scientific">Septoria linicola</name>
    <dbReference type="NCBI Taxonomy" id="215465"/>
    <lineage>
        <taxon>Eukaryota</taxon>
        <taxon>Fungi</taxon>
        <taxon>Dikarya</taxon>
        <taxon>Ascomycota</taxon>
        <taxon>Pezizomycotina</taxon>
        <taxon>Dothideomycetes</taxon>
        <taxon>Dothideomycetidae</taxon>
        <taxon>Mycosphaerellales</taxon>
        <taxon>Mycosphaerellaceae</taxon>
        <taxon>Septoria</taxon>
    </lineage>
</organism>
<evidence type="ECO:0000313" key="3">
    <source>
        <dbReference type="Proteomes" id="UP001056384"/>
    </source>
</evidence>
<gene>
    <name evidence="2" type="ORF">Slin15195_G001620</name>
</gene>
<evidence type="ECO:0000259" key="1">
    <source>
        <dbReference type="Pfam" id="PF00656"/>
    </source>
</evidence>
<name>A0A9Q9AIJ9_9PEZI</name>
<dbReference type="AlphaFoldDB" id="A0A9Q9AIJ9"/>
<protein>
    <recommendedName>
        <fullName evidence="1">Peptidase C14 caspase domain-containing protein</fullName>
    </recommendedName>
</protein>
<dbReference type="OrthoDB" id="3644990at2759"/>
<dbReference type="Proteomes" id="UP001056384">
    <property type="component" value="Chromosome 1"/>
</dbReference>
<evidence type="ECO:0000313" key="2">
    <source>
        <dbReference type="EMBL" id="USW46843.1"/>
    </source>
</evidence>
<proteinExistence type="predicted"/>
<keyword evidence="3" id="KW-1185">Reference proteome</keyword>
<dbReference type="GO" id="GO:0004197">
    <property type="term" value="F:cysteine-type endopeptidase activity"/>
    <property type="evidence" value="ECO:0007669"/>
    <property type="project" value="InterPro"/>
</dbReference>
<dbReference type="InterPro" id="IPR011600">
    <property type="entry name" value="Pept_C14_caspase"/>
</dbReference>
<dbReference type="GO" id="GO:0006508">
    <property type="term" value="P:proteolysis"/>
    <property type="evidence" value="ECO:0007669"/>
    <property type="project" value="InterPro"/>
</dbReference>
<accession>A0A9Q9AIJ9</accession>
<reference evidence="2" key="1">
    <citation type="submission" date="2022-06" db="EMBL/GenBank/DDBJ databases">
        <title>Complete genome sequences of two strains of the flax pathogen Septoria linicola.</title>
        <authorList>
            <person name="Lapalu N."/>
            <person name="Simon A."/>
            <person name="Demenou B."/>
            <person name="Paumier D."/>
            <person name="Guillot M.-P."/>
            <person name="Gout L."/>
            <person name="Valade R."/>
        </authorList>
    </citation>
    <scope>NUCLEOTIDE SEQUENCE</scope>
    <source>
        <strain evidence="2">SE15195</strain>
    </source>
</reference>
<feature type="domain" description="Peptidase C14 caspase" evidence="1">
    <location>
        <begin position="51"/>
        <end position="176"/>
    </location>
</feature>
<sequence length="403" mass="46507">MVREVLVETQDSQMRQHWDKVVCKQMGIPDTYQKVAVLMVRWDNMLDEDLKCEKEVEELEALFRQDFRYETRVAVLTNVKRPQAQLDSAVARFVEDYDGPHRSHLLIVYYTGHGMIYKASDQLIISGRQNREVAVGHDLYPPEARWEEAERSLISAESDVLTILDCCFAGGVMKGMNDHSRSWELLAACGKDTTPKPGPSSYTRHLIDSLRDILAQEDRRTNTFELNQMIFKKRNLDAKSLVFNRLHSRFHRHIFLAPLSKRKQCNPKPMARHAGHLNLRIAFEKHSQLTITEVTRLAENMTSAVTKAELDIRAIDWMGFEPYKGSEQFESFVKAVLLIRMAMRKWKNKLPARSRQKQKHKRLLEVADADAVSLPKRRHTTVGTFAEELVDMRYGPLSPGDSS</sequence>
<dbReference type="Gene3D" id="3.40.50.1460">
    <property type="match status" value="1"/>
</dbReference>
<dbReference type="EMBL" id="CP099418">
    <property type="protein sequence ID" value="USW46843.1"/>
    <property type="molecule type" value="Genomic_DNA"/>
</dbReference>
<dbReference type="Pfam" id="PF00656">
    <property type="entry name" value="Peptidase_C14"/>
    <property type="match status" value="1"/>
</dbReference>